<dbReference type="EMBL" id="JADOEF010000001">
    <property type="protein sequence ID" value="MBF7811006.1"/>
    <property type="molecule type" value="Genomic_DNA"/>
</dbReference>
<reference evidence="2" key="1">
    <citation type="submission" date="2020-11" db="EMBL/GenBank/DDBJ databases">
        <authorList>
            <person name="Thieme N."/>
            <person name="Liebl W."/>
            <person name="Zverlov V."/>
        </authorList>
    </citation>
    <scope>NUCLEOTIDE SEQUENCE</scope>
    <source>
        <strain evidence="2">NT08</strain>
    </source>
</reference>
<proteinExistence type="predicted"/>
<keyword evidence="1" id="KW-1133">Transmembrane helix</keyword>
<keyword evidence="1" id="KW-0812">Transmembrane</keyword>
<feature type="transmembrane region" description="Helical" evidence="1">
    <location>
        <begin position="47"/>
        <end position="68"/>
    </location>
</feature>
<keyword evidence="1" id="KW-0472">Membrane</keyword>
<evidence type="ECO:0000313" key="2">
    <source>
        <dbReference type="EMBL" id="MBF7811006.1"/>
    </source>
</evidence>
<protein>
    <submittedName>
        <fullName evidence="2">Uncharacterized protein</fullName>
    </submittedName>
</protein>
<accession>A0AAE2RV12</accession>
<organism evidence="2 3">
    <name type="scientific">Clostridium beijerinckii</name>
    <name type="common">Clostridium MP</name>
    <dbReference type="NCBI Taxonomy" id="1520"/>
    <lineage>
        <taxon>Bacteria</taxon>
        <taxon>Bacillati</taxon>
        <taxon>Bacillota</taxon>
        <taxon>Clostridia</taxon>
        <taxon>Eubacteriales</taxon>
        <taxon>Clostridiaceae</taxon>
        <taxon>Clostridium</taxon>
    </lineage>
</organism>
<dbReference type="Proteomes" id="UP000631418">
    <property type="component" value="Unassembled WGS sequence"/>
</dbReference>
<feature type="transmembrane region" description="Helical" evidence="1">
    <location>
        <begin position="5"/>
        <end position="27"/>
    </location>
</feature>
<feature type="transmembrane region" description="Helical" evidence="1">
    <location>
        <begin position="105"/>
        <end position="128"/>
    </location>
</feature>
<comment type="caution">
    <text evidence="2">The sequence shown here is derived from an EMBL/GenBank/DDBJ whole genome shotgun (WGS) entry which is preliminary data.</text>
</comment>
<feature type="transmembrane region" description="Helical" evidence="1">
    <location>
        <begin position="80"/>
        <end position="99"/>
    </location>
</feature>
<sequence>MRRKLFGFGGFILINIMLYVYIIKVFLPVLNSIGGYESEAVGPTNWQVLQALGIIAPAILIYFVAVYLFYYFKITGLNKFVFPILSFTFYLLFIFLGIAVCGGAFGWIVLLTFIPAIIVLLLSFFLGWKYDKKYKNQQKLNF</sequence>
<dbReference type="AlphaFoldDB" id="A0AAE2RV12"/>
<gene>
    <name evidence="2" type="ORF">IS491_20535</name>
</gene>
<evidence type="ECO:0000313" key="3">
    <source>
        <dbReference type="Proteomes" id="UP000631418"/>
    </source>
</evidence>
<evidence type="ECO:0000256" key="1">
    <source>
        <dbReference type="SAM" id="Phobius"/>
    </source>
</evidence>
<name>A0AAE2RV12_CLOBE</name>
<dbReference type="RefSeq" id="WP_012058435.1">
    <property type="nucleotide sequence ID" value="NZ_JABSWI010000001.1"/>
</dbReference>